<sequence length="35" mass="4107">MYGVLYIAFFHFFTYVFGFHLYCEKTTCSVALVTS</sequence>
<organism evidence="1">
    <name type="scientific">Lepeophtheirus salmonis</name>
    <name type="common">Salmon louse</name>
    <name type="synonym">Caligus salmonis</name>
    <dbReference type="NCBI Taxonomy" id="72036"/>
    <lineage>
        <taxon>Eukaryota</taxon>
        <taxon>Metazoa</taxon>
        <taxon>Ecdysozoa</taxon>
        <taxon>Arthropoda</taxon>
        <taxon>Crustacea</taxon>
        <taxon>Multicrustacea</taxon>
        <taxon>Hexanauplia</taxon>
        <taxon>Copepoda</taxon>
        <taxon>Siphonostomatoida</taxon>
        <taxon>Caligidae</taxon>
        <taxon>Lepeophtheirus</taxon>
    </lineage>
</organism>
<name>A0A0K2TZ21_LEPSM</name>
<dbReference type="EMBL" id="HACA01013260">
    <property type="protein sequence ID" value="CDW30621.1"/>
    <property type="molecule type" value="Transcribed_RNA"/>
</dbReference>
<proteinExistence type="predicted"/>
<dbReference type="AlphaFoldDB" id="A0A0K2TZ21"/>
<protein>
    <submittedName>
        <fullName evidence="1">Uncharacterized protein</fullName>
    </submittedName>
</protein>
<evidence type="ECO:0000313" key="1">
    <source>
        <dbReference type="EMBL" id="CDW30621.1"/>
    </source>
</evidence>
<reference evidence="1" key="1">
    <citation type="submission" date="2014-05" db="EMBL/GenBank/DDBJ databases">
        <authorList>
            <person name="Chronopoulou M."/>
        </authorList>
    </citation>
    <scope>NUCLEOTIDE SEQUENCE</scope>
    <source>
        <tissue evidence="1">Whole organism</tissue>
    </source>
</reference>
<accession>A0A0K2TZ21</accession>